<proteinExistence type="predicted"/>
<dbReference type="AlphaFoldDB" id="A0AAV3J6I4"/>
<evidence type="ECO:0000313" key="2">
    <source>
        <dbReference type="Proteomes" id="UP000014570"/>
    </source>
</evidence>
<organism evidence="1 2">
    <name type="scientific">Leptospira borgpetersenii serovar Javanica str. UI 09931</name>
    <dbReference type="NCBI Taxonomy" id="1049767"/>
    <lineage>
        <taxon>Bacteria</taxon>
        <taxon>Pseudomonadati</taxon>
        <taxon>Spirochaetota</taxon>
        <taxon>Spirochaetia</taxon>
        <taxon>Leptospirales</taxon>
        <taxon>Leptospiraceae</taxon>
        <taxon>Leptospira</taxon>
    </lineage>
</organism>
<accession>A0AAV3J6I4</accession>
<protein>
    <submittedName>
        <fullName evidence="1">Uncharacterized protein</fullName>
    </submittedName>
</protein>
<gene>
    <name evidence="1" type="ORF">LEP1GSC103_0787</name>
</gene>
<reference evidence="1 2" key="1">
    <citation type="submission" date="2013-04" db="EMBL/GenBank/DDBJ databases">
        <authorList>
            <person name="Harkins D.M."/>
            <person name="Durkin A.S."/>
            <person name="Brinkac L.M."/>
            <person name="Haft D.H."/>
            <person name="Selengut J.D."/>
            <person name="Sanka R."/>
            <person name="DePew J."/>
            <person name="Purushe J."/>
            <person name="Chanthongthip A."/>
            <person name="Lattana O."/>
            <person name="Phetsouvanh R."/>
            <person name="Newton P.N."/>
            <person name="Vinetz J.M."/>
            <person name="Sutton G.G."/>
            <person name="Nierman W.C."/>
            <person name="Fouts D.E."/>
        </authorList>
    </citation>
    <scope>NUCLEOTIDE SEQUENCE [LARGE SCALE GENOMIC DNA]</scope>
    <source>
        <strain evidence="1 2">UI 09931</strain>
    </source>
</reference>
<name>A0AAV3J6I4_LEPBO</name>
<evidence type="ECO:0000313" key="1">
    <source>
        <dbReference type="EMBL" id="EPG55924.1"/>
    </source>
</evidence>
<dbReference type="EMBL" id="AHNP02000014">
    <property type="protein sequence ID" value="EPG55924.1"/>
    <property type="molecule type" value="Genomic_DNA"/>
</dbReference>
<sequence>MSIKIKFIKIEMFDKPILSVIFVFFDTGKGEVCYVEGCNGMFSFP</sequence>
<dbReference type="Proteomes" id="UP000014570">
    <property type="component" value="Unassembled WGS sequence"/>
</dbReference>
<comment type="caution">
    <text evidence="1">The sequence shown here is derived from an EMBL/GenBank/DDBJ whole genome shotgun (WGS) entry which is preliminary data.</text>
</comment>